<sequence length="939" mass="102586">MKKVTLLAAAVALGLAGCGSDSTHTSNTPDNDGTLPSGGSGDKSSSIVVKGFDGYFHNAVVFADVDDNGKLNLDIDTVFGLTDENGELTLPKNTEVKHSLGLQTLRPGDVTPELAQKLSTLPDNTKSLDKLLDLYTRDMDLPDQPMSNAVVLRTPKVDEGEGVVISPITDLVAIEMRKNNSTLEAAMSAVSSNLGGTEEAPIDLFSDFVEDSKSNLQSARLHKTAQILTESKAKNPSEYEKQIEVITDTATEKSEEIVTEDNMGDENLVNDRPVIDPTEPETAIRNFKLLVNPSAASAIQQQIHTLKITETDTVLETIEVPNNLFEDKYSVDGALTPVRPSVKIDGEGEITAELDESGTTLTLSSSGSLENPQRSYTITFEAEDKDTQDEDAKVTSTLRTTFSFNVDLLNTPPSVVDTEETRIQTEMVSTWNLIQGAQFTGEIPVGTLFEDREDSHLTYTTNIDSAVPGLQSEYDSVSGVIHITGYPQQVNSHKVNFTIHADDGHTSTFLASAPANFTVPPVQAGSISINEALEADLQAQITTQWSLTVGKDFEEAFSVANLFSSKVSGDIEYYAHYAPHDNETPSNPIPGVSVSVDSSGLVTLSGRPTSETNNVVLYIAQGINFSGGEENDIESEMVTFRLPNVQPGEVTPPPTDKHPLEKNTWYFLERGQFDGDNNSDNDYTRAWCDTVRFESGNIYFHHRTIENRTMCASEASTLVGNYEIQGDTLIGTFSDGDAYSDESMQITYDLTNDYDSNKLSQGAVTLLQKEGDTVNRYTWFSNKNDAEKRVQIKSSSQSDIRDTPIYWPSNDDDGTFALASTTLQMGAANKSGNSHDFIKVWMNGISCEGLFENDAIFESFHITSVSNKSGIFANENMCQTVDEDGVPSAVISFLFGYHGGQELVEDETYSIMGKISSNWNEYISDINFNMTWDGKSNND</sequence>
<reference key="1">
    <citation type="submission" date="2016-07" db="EMBL/GenBank/DDBJ databases">
        <title>Nontailed viruses are major unrecognized killers of bacteria in the ocean.</title>
        <authorList>
            <person name="Kauffman K."/>
            <person name="Hussain F."/>
            <person name="Yang J."/>
            <person name="Arevalo P."/>
            <person name="Brown J."/>
            <person name="Cutler M."/>
            <person name="Kelly L."/>
            <person name="Polz M.F."/>
        </authorList>
    </citation>
    <scope>NUCLEOTIDE SEQUENCE [LARGE SCALE GENOMIC DNA]</scope>
    <source>
        <strain>10N.261.52.F7</strain>
    </source>
</reference>
<feature type="region of interest" description="Disordered" evidence="1">
    <location>
        <begin position="19"/>
        <end position="41"/>
    </location>
</feature>
<comment type="caution">
    <text evidence="2">The sequence shown here is derived from an EMBL/GenBank/DDBJ whole genome shotgun (WGS) entry which is preliminary data.</text>
</comment>
<dbReference type="RefSeq" id="WP_102278927.1">
    <property type="nucleotide sequence ID" value="NZ_JAJGZN020000005.1"/>
</dbReference>
<reference evidence="2" key="3">
    <citation type="journal article" date="2018" name="Nature">
        <title>A major lineage of non-tailed dsDNA viruses as unrecognized killers of marine bacteria.</title>
        <authorList>
            <person name="Kauffman K.M."/>
            <person name="Hussain F.A."/>
            <person name="Yang J."/>
            <person name="Arevalo P."/>
            <person name="Brown J.M."/>
            <person name="Chang W.K."/>
            <person name="VanInsberghe D."/>
            <person name="Elsherbini J."/>
            <person name="Sharma R.S."/>
            <person name="Cutler M.B."/>
            <person name="Kelly L."/>
            <person name="Polz M.F."/>
        </authorList>
    </citation>
    <scope>NUCLEOTIDE SEQUENCE</scope>
    <source>
        <strain evidence="2">10N.261.52.F7</strain>
    </source>
</reference>
<dbReference type="EMBL" id="MCXM01000016">
    <property type="protein sequence ID" value="PMK46455.1"/>
    <property type="molecule type" value="Genomic_DNA"/>
</dbReference>
<evidence type="ECO:0000256" key="1">
    <source>
        <dbReference type="SAM" id="MobiDB-lite"/>
    </source>
</evidence>
<evidence type="ECO:0000313" key="2">
    <source>
        <dbReference type="EMBL" id="PMK46455.1"/>
    </source>
</evidence>
<dbReference type="AlphaFoldDB" id="A0AB36XKU9"/>
<protein>
    <recommendedName>
        <fullName evidence="3">Dystroglycan-type cadherin-like domain-containing protein</fullName>
    </recommendedName>
</protein>
<name>A0AB36XKU9_9VIBR</name>
<gene>
    <name evidence="2" type="ORF">BCT99_20975</name>
</gene>
<dbReference type="PROSITE" id="PS51257">
    <property type="entry name" value="PROKAR_LIPOPROTEIN"/>
    <property type="match status" value="1"/>
</dbReference>
<accession>A0AB36XKU9</accession>
<proteinExistence type="predicted"/>
<evidence type="ECO:0008006" key="3">
    <source>
        <dbReference type="Google" id="ProtNLM"/>
    </source>
</evidence>
<reference evidence="2" key="2">
    <citation type="submission" date="2016-07" db="EMBL/GenBank/DDBJ databases">
        <authorList>
            <person name="Kauffman K."/>
            <person name="Arevalo P."/>
            <person name="Polz M.F."/>
        </authorList>
    </citation>
    <scope>NUCLEOTIDE SEQUENCE</scope>
    <source>
        <strain evidence="2">10N.261.52.F7</strain>
    </source>
</reference>
<feature type="compositionally biased region" description="Polar residues" evidence="1">
    <location>
        <begin position="20"/>
        <end position="31"/>
    </location>
</feature>
<organism evidence="2">
    <name type="scientific">Vibrio lentus</name>
    <dbReference type="NCBI Taxonomy" id="136468"/>
    <lineage>
        <taxon>Bacteria</taxon>
        <taxon>Pseudomonadati</taxon>
        <taxon>Pseudomonadota</taxon>
        <taxon>Gammaproteobacteria</taxon>
        <taxon>Vibrionales</taxon>
        <taxon>Vibrionaceae</taxon>
        <taxon>Vibrio</taxon>
    </lineage>
</organism>